<proteinExistence type="predicted"/>
<keyword evidence="4" id="KW-0131">Cell cycle</keyword>
<feature type="non-terminal residue" evidence="8">
    <location>
        <position position="360"/>
    </location>
</feature>
<dbReference type="InterPro" id="IPR048971">
    <property type="entry name" value="Apc1_3rd"/>
</dbReference>
<keyword evidence="3" id="KW-0498">Mitosis</keyword>
<evidence type="ECO:0000256" key="2">
    <source>
        <dbReference type="ARBA" id="ARBA00022737"/>
    </source>
</evidence>
<name>A0A6I9PRT4_9TELE</name>
<evidence type="ECO:0000259" key="6">
    <source>
        <dbReference type="Pfam" id="PF21282"/>
    </source>
</evidence>
<evidence type="ECO:0000256" key="4">
    <source>
        <dbReference type="ARBA" id="ARBA00023306"/>
    </source>
</evidence>
<evidence type="ECO:0000313" key="7">
    <source>
        <dbReference type="Proteomes" id="UP000504611"/>
    </source>
</evidence>
<feature type="domain" description="Anaphase-promoting complex subunit 1 beta-sandwich" evidence="6">
    <location>
        <begin position="14"/>
        <end position="77"/>
    </location>
</feature>
<organism evidence="7 8">
    <name type="scientific">Notothenia coriiceps</name>
    <name type="common">black rockcod</name>
    <dbReference type="NCBI Taxonomy" id="8208"/>
    <lineage>
        <taxon>Eukaryota</taxon>
        <taxon>Metazoa</taxon>
        <taxon>Chordata</taxon>
        <taxon>Craniata</taxon>
        <taxon>Vertebrata</taxon>
        <taxon>Euteleostomi</taxon>
        <taxon>Actinopterygii</taxon>
        <taxon>Neopterygii</taxon>
        <taxon>Teleostei</taxon>
        <taxon>Neoteleostei</taxon>
        <taxon>Acanthomorphata</taxon>
        <taxon>Eupercaria</taxon>
        <taxon>Perciformes</taxon>
        <taxon>Notothenioidei</taxon>
        <taxon>Nototheniidae</taxon>
        <taxon>Notothenia</taxon>
    </lineage>
</organism>
<dbReference type="Pfam" id="PF18122">
    <property type="entry name" value="APC1_C"/>
    <property type="match status" value="1"/>
</dbReference>
<dbReference type="GO" id="GO:0051301">
    <property type="term" value="P:cell division"/>
    <property type="evidence" value="ECO:0007669"/>
    <property type="project" value="UniProtKB-KW"/>
</dbReference>
<dbReference type="GO" id="GO:0005680">
    <property type="term" value="C:anaphase-promoting complex"/>
    <property type="evidence" value="ECO:0007669"/>
    <property type="project" value="InterPro"/>
</dbReference>
<dbReference type="InterPro" id="IPR024990">
    <property type="entry name" value="Apc1"/>
</dbReference>
<feature type="domain" description="Anaphase-promoting complex subunit 1 C-terminal" evidence="5">
    <location>
        <begin position="111"/>
        <end position="236"/>
    </location>
</feature>
<dbReference type="OrthoDB" id="8953147at2759"/>
<dbReference type="Pfam" id="PF21282">
    <property type="entry name" value="APC1_3rd"/>
    <property type="match status" value="1"/>
</dbReference>
<keyword evidence="1" id="KW-0132">Cell division</keyword>
<gene>
    <name evidence="8" type="primary">LOC104963544</name>
</gene>
<dbReference type="PANTHER" id="PTHR12827">
    <property type="entry name" value="MEIOTIC CHECKPOINT REGULATOR TSG24 FAMILY MEMBER"/>
    <property type="match status" value="1"/>
</dbReference>
<evidence type="ECO:0000313" key="8">
    <source>
        <dbReference type="RefSeq" id="XP_010790445.1"/>
    </source>
</evidence>
<reference evidence="8" key="1">
    <citation type="submission" date="2025-08" db="UniProtKB">
        <authorList>
            <consortium name="RefSeq"/>
        </authorList>
    </citation>
    <scope>IDENTIFICATION</scope>
    <source>
        <tissue evidence="8">Muscle</tissue>
    </source>
</reference>
<evidence type="ECO:0000256" key="3">
    <source>
        <dbReference type="ARBA" id="ARBA00022776"/>
    </source>
</evidence>
<accession>A0A6I9PRT4</accession>
<dbReference type="GO" id="GO:0070979">
    <property type="term" value="P:protein K11-linked ubiquitination"/>
    <property type="evidence" value="ECO:0007669"/>
    <property type="project" value="TreeGrafter"/>
</dbReference>
<dbReference type="GO" id="GO:0007091">
    <property type="term" value="P:metaphase/anaphase transition of mitotic cell cycle"/>
    <property type="evidence" value="ECO:0007669"/>
    <property type="project" value="TreeGrafter"/>
</dbReference>
<dbReference type="Proteomes" id="UP000504611">
    <property type="component" value="Unplaced"/>
</dbReference>
<dbReference type="RefSeq" id="XP_010790445.1">
    <property type="nucleotide sequence ID" value="XM_010792143.1"/>
</dbReference>
<dbReference type="GO" id="GO:0060090">
    <property type="term" value="F:molecular adaptor activity"/>
    <property type="evidence" value="ECO:0007669"/>
    <property type="project" value="TreeGrafter"/>
</dbReference>
<dbReference type="KEGG" id="ncc:104963544"/>
<keyword evidence="2" id="KW-0677">Repeat</keyword>
<dbReference type="GO" id="GO:0031145">
    <property type="term" value="P:anaphase-promoting complex-dependent catabolic process"/>
    <property type="evidence" value="ECO:0007669"/>
    <property type="project" value="TreeGrafter"/>
</dbReference>
<evidence type="ECO:0000256" key="1">
    <source>
        <dbReference type="ARBA" id="ARBA00022618"/>
    </source>
</evidence>
<dbReference type="PANTHER" id="PTHR12827:SF3">
    <property type="entry name" value="ANAPHASE-PROMOTING COMPLEX SUBUNIT 1"/>
    <property type="match status" value="1"/>
</dbReference>
<sequence>MKELEDHLLRNISQETKWYDETTVELMAPTMLPELHLLKKVKVKGPRYWELSVDLSKETQHLKSILCRDGVLYVKLRAGQLPYKDDPQGWKSLLASTVNHRNSGVRAFKPEAISTFTSEPALVSFAEFFCKTSEEIKQRDDTLVLFSAMLYECVTQECPEMLPTYIAIEQAVGALRRRDLLQTFPLWQMRLVVELWDSRVQRGPNNRHDALLTSEFLPVMKNMVDVALDSWLKGPTYLSASRIPTIGAFTKIMGNEERDKDSSLRRWEREVKDAQPAEAMAVIHETALKFKAAPEVRVTYSSTSFLFKEPSSRRLRWEHRVLHVSMTSMFPKPNESCDSLFTVASHMAGLLLYGNMPTPH</sequence>
<dbReference type="GeneID" id="104963544"/>
<protein>
    <submittedName>
        <fullName evidence="8">Anaphase-promoting complex subunit 1-like</fullName>
    </submittedName>
</protein>
<keyword evidence="7" id="KW-1185">Reference proteome</keyword>
<dbReference type="AlphaFoldDB" id="A0A6I9PRT4"/>
<evidence type="ECO:0000259" key="5">
    <source>
        <dbReference type="Pfam" id="PF18122"/>
    </source>
</evidence>
<dbReference type="InterPro" id="IPR041221">
    <property type="entry name" value="APC1_C"/>
</dbReference>